<dbReference type="Gene3D" id="3.30.470.20">
    <property type="entry name" value="ATP-grasp fold, B domain"/>
    <property type="match status" value="1"/>
</dbReference>
<organism evidence="2 3">
    <name type="scientific">Goodfellowiella coeruleoviolacea</name>
    <dbReference type="NCBI Taxonomy" id="334858"/>
    <lineage>
        <taxon>Bacteria</taxon>
        <taxon>Bacillati</taxon>
        <taxon>Actinomycetota</taxon>
        <taxon>Actinomycetes</taxon>
        <taxon>Pseudonocardiales</taxon>
        <taxon>Pseudonocardiaceae</taxon>
        <taxon>Goodfellowiella</taxon>
    </lineage>
</organism>
<dbReference type="InterPro" id="IPR048936">
    <property type="entry name" value="MvdD-like_ATPgrasp"/>
</dbReference>
<sequence>MGSVAVVTRPGDVTADFVIAELNRRDASVVRFDLADFPERLTEAALITSGGEGWRGFLRTPYRQLDIEQISAVWYRKPQGFAVHPQMTATEAQWATAEARAGLGGLLAALSVRWVNHPYANTAADQRAHQLAVADACGLTIPISLITNSPEQARDFCRDHADTGVIYKPLTTGPRSENGEYVALRTALVQPEDITDDVARTAHLFQTRVPCAYSVRVVAVDGRLFAVRIDHPSRSTVDWRADHDRLTYQATEVPDRVAAGLRRLMATFRLVYSSSDWIIRPDGEWVFIGDLNPNGQWAWLEPIRQDVIQALADYLTGET</sequence>
<evidence type="ECO:0000259" key="1">
    <source>
        <dbReference type="Pfam" id="PF21068"/>
    </source>
</evidence>
<evidence type="ECO:0000313" key="3">
    <source>
        <dbReference type="Proteomes" id="UP001206128"/>
    </source>
</evidence>
<protein>
    <submittedName>
        <fullName evidence="2">ATP-grasp ribosomal peptide maturase, SAV_5884 family</fullName>
    </submittedName>
</protein>
<evidence type="ECO:0000313" key="2">
    <source>
        <dbReference type="EMBL" id="MCP2168144.1"/>
    </source>
</evidence>
<feature type="domain" description="MvdD-like pre-ATP grasp" evidence="1">
    <location>
        <begin position="6"/>
        <end position="117"/>
    </location>
</feature>
<dbReference type="GO" id="GO:0009432">
    <property type="term" value="P:SOS response"/>
    <property type="evidence" value="ECO:0007669"/>
    <property type="project" value="TreeGrafter"/>
</dbReference>
<dbReference type="SUPFAM" id="SSF56059">
    <property type="entry name" value="Glutathione synthetase ATP-binding domain-like"/>
    <property type="match status" value="1"/>
</dbReference>
<dbReference type="PANTHER" id="PTHR21621:SF0">
    <property type="entry name" value="BETA-CITRYLGLUTAMATE SYNTHASE B-RELATED"/>
    <property type="match status" value="1"/>
</dbReference>
<dbReference type="GO" id="GO:0018169">
    <property type="term" value="F:ribosomal S6-glutamic acid ligase activity"/>
    <property type="evidence" value="ECO:0007669"/>
    <property type="project" value="TreeGrafter"/>
</dbReference>
<gene>
    <name evidence="2" type="ORF">LX83_005018</name>
</gene>
<comment type="caution">
    <text evidence="2">The sequence shown here is derived from an EMBL/GenBank/DDBJ whole genome shotgun (WGS) entry which is preliminary data.</text>
</comment>
<dbReference type="InterPro" id="IPR026449">
    <property type="entry name" value="GRASP_SAV_5884"/>
</dbReference>
<dbReference type="Proteomes" id="UP001206128">
    <property type="component" value="Unassembled WGS sequence"/>
</dbReference>
<name>A0AAE3GIW9_9PSEU</name>
<proteinExistence type="predicted"/>
<dbReference type="PANTHER" id="PTHR21621">
    <property type="entry name" value="RIBOSOMAL PROTEIN S6 MODIFICATION PROTEIN"/>
    <property type="match status" value="1"/>
</dbReference>
<dbReference type="GO" id="GO:0005737">
    <property type="term" value="C:cytoplasm"/>
    <property type="evidence" value="ECO:0007669"/>
    <property type="project" value="TreeGrafter"/>
</dbReference>
<accession>A0AAE3GIW9</accession>
<dbReference type="AlphaFoldDB" id="A0AAE3GIW9"/>
<keyword evidence="3" id="KW-1185">Reference proteome</keyword>
<dbReference type="NCBIfam" id="TIGR04187">
    <property type="entry name" value="GRASP_SAV_5884"/>
    <property type="match status" value="1"/>
</dbReference>
<dbReference type="EMBL" id="JAMTCK010000012">
    <property type="protein sequence ID" value="MCP2168144.1"/>
    <property type="molecule type" value="Genomic_DNA"/>
</dbReference>
<dbReference type="Pfam" id="PF21068">
    <property type="entry name" value="ATPgraspMvdD"/>
    <property type="match status" value="1"/>
</dbReference>
<reference evidence="2" key="1">
    <citation type="submission" date="2022-06" db="EMBL/GenBank/DDBJ databases">
        <title>Genomic Encyclopedia of Archaeal and Bacterial Type Strains, Phase II (KMG-II): from individual species to whole genera.</title>
        <authorList>
            <person name="Goeker M."/>
        </authorList>
    </citation>
    <scope>NUCLEOTIDE SEQUENCE</scope>
    <source>
        <strain evidence="2">DSM 43935</strain>
    </source>
</reference>